<accession>A0A0N1H4W2</accession>
<gene>
    <name evidence="1" type="ORF">AB675_7813</name>
</gene>
<dbReference type="RefSeq" id="XP_018000433.1">
    <property type="nucleotide sequence ID" value="XM_018148209.1"/>
</dbReference>
<evidence type="ECO:0000313" key="2">
    <source>
        <dbReference type="Proteomes" id="UP000038010"/>
    </source>
</evidence>
<reference evidence="1 2" key="1">
    <citation type="submission" date="2015-06" db="EMBL/GenBank/DDBJ databases">
        <title>Draft genome of the ant-associated black yeast Phialophora attae CBS 131958.</title>
        <authorList>
            <person name="Moreno L.F."/>
            <person name="Stielow B.J."/>
            <person name="de Hoog S."/>
            <person name="Vicente V.A."/>
            <person name="Weiss V.A."/>
            <person name="de Vries M."/>
            <person name="Cruz L.M."/>
            <person name="Souza E.M."/>
        </authorList>
    </citation>
    <scope>NUCLEOTIDE SEQUENCE [LARGE SCALE GENOMIC DNA]</scope>
    <source>
        <strain evidence="1 2">CBS 131958</strain>
    </source>
</reference>
<dbReference type="CDD" id="cd07812">
    <property type="entry name" value="SRPBCC"/>
    <property type="match status" value="1"/>
</dbReference>
<organism evidence="1 2">
    <name type="scientific">Cyphellophora attinorum</name>
    <dbReference type="NCBI Taxonomy" id="1664694"/>
    <lineage>
        <taxon>Eukaryota</taxon>
        <taxon>Fungi</taxon>
        <taxon>Dikarya</taxon>
        <taxon>Ascomycota</taxon>
        <taxon>Pezizomycotina</taxon>
        <taxon>Eurotiomycetes</taxon>
        <taxon>Chaetothyriomycetidae</taxon>
        <taxon>Chaetothyriales</taxon>
        <taxon>Cyphellophoraceae</taxon>
        <taxon>Cyphellophora</taxon>
    </lineage>
</organism>
<keyword evidence="2" id="KW-1185">Reference proteome</keyword>
<evidence type="ECO:0008006" key="3">
    <source>
        <dbReference type="Google" id="ProtNLM"/>
    </source>
</evidence>
<proteinExistence type="predicted"/>
<evidence type="ECO:0000313" key="1">
    <source>
        <dbReference type="EMBL" id="KPI40470.1"/>
    </source>
</evidence>
<sequence length="168" mass="18734">MTPDVRTIRVSTPIAADPDAVFALIIDLPGYNDWLPTSSAYKGTTEVTDTPIVVGTKYIERSPSGTRYGEVCELDHVQRHVAFKQPMRLIFGLEIRIRVDMKVSDTTAGAAQGIHLSGVHLSSVVDRTVTLDFPWYMFPVAGVISGQFEQEIKRTMSEMRKYLENQAT</sequence>
<dbReference type="InterPro" id="IPR019587">
    <property type="entry name" value="Polyketide_cyclase/dehydratase"/>
</dbReference>
<dbReference type="Proteomes" id="UP000038010">
    <property type="component" value="Unassembled WGS sequence"/>
</dbReference>
<dbReference type="Gene3D" id="3.30.530.20">
    <property type="match status" value="1"/>
</dbReference>
<dbReference type="GeneID" id="28740089"/>
<dbReference type="EMBL" id="LFJN01000012">
    <property type="protein sequence ID" value="KPI40470.1"/>
    <property type="molecule type" value="Genomic_DNA"/>
</dbReference>
<comment type="caution">
    <text evidence="1">The sequence shown here is derived from an EMBL/GenBank/DDBJ whole genome shotgun (WGS) entry which is preliminary data.</text>
</comment>
<dbReference type="Pfam" id="PF10604">
    <property type="entry name" value="Polyketide_cyc2"/>
    <property type="match status" value="1"/>
</dbReference>
<name>A0A0N1H4W2_9EURO</name>
<protein>
    <recommendedName>
        <fullName evidence="3">SRPBCC family protein</fullName>
    </recommendedName>
</protein>
<dbReference type="InterPro" id="IPR023393">
    <property type="entry name" value="START-like_dom_sf"/>
</dbReference>
<dbReference type="OrthoDB" id="5144976at2759"/>
<dbReference type="AlphaFoldDB" id="A0A0N1H4W2"/>
<dbReference type="SUPFAM" id="SSF55961">
    <property type="entry name" value="Bet v1-like"/>
    <property type="match status" value="1"/>
</dbReference>
<dbReference type="VEuPathDB" id="FungiDB:AB675_7813"/>